<sequence>MTPRRPGNQAQRHRPVPGAIAESQLDDLVTALGLRSWHRRSAGAGAHGQRLYDWARITLRPPAPGRGRWVLARRRISDGELAYYQCYGPARTALDELISVAGRRWQIEECLQAAKNEAGLNHYQIRRHDACYRSP</sequence>
<reference evidence="1 2" key="1">
    <citation type="submission" date="2019-09" db="EMBL/GenBank/DDBJ databases">
        <title>Actinomadura physcomitrii sp. nov., a novel actinomycete isolated from moss [Physcomitrium sphaericum (Ludw) Fuernr].</title>
        <authorList>
            <person name="Zhuang X."/>
            <person name="Liu C."/>
        </authorList>
    </citation>
    <scope>NUCLEOTIDE SEQUENCE [LARGE SCALE GENOMIC DNA]</scope>
    <source>
        <strain evidence="1 2">HMC1</strain>
    </source>
</reference>
<evidence type="ECO:0000313" key="2">
    <source>
        <dbReference type="Proteomes" id="UP000468735"/>
    </source>
</evidence>
<protein>
    <recommendedName>
        <fullName evidence="3">Transposase</fullName>
    </recommendedName>
</protein>
<evidence type="ECO:0008006" key="3">
    <source>
        <dbReference type="Google" id="ProtNLM"/>
    </source>
</evidence>
<keyword evidence="2" id="KW-1185">Reference proteome</keyword>
<evidence type="ECO:0000313" key="1">
    <source>
        <dbReference type="EMBL" id="KAB2344137.1"/>
    </source>
</evidence>
<name>A0A6H9YUB5_9ACTN</name>
<proteinExistence type="predicted"/>
<gene>
    <name evidence="1" type="ORF">F8566_33040</name>
</gene>
<dbReference type="OrthoDB" id="4954307at2"/>
<dbReference type="Proteomes" id="UP000468735">
    <property type="component" value="Unassembled WGS sequence"/>
</dbReference>
<dbReference type="AlphaFoldDB" id="A0A6H9YUB5"/>
<accession>A0A6H9YUB5</accession>
<comment type="caution">
    <text evidence="1">The sequence shown here is derived from an EMBL/GenBank/DDBJ whole genome shotgun (WGS) entry which is preliminary data.</text>
</comment>
<dbReference type="EMBL" id="WBMT01000017">
    <property type="protein sequence ID" value="KAB2344137.1"/>
    <property type="molecule type" value="Genomic_DNA"/>
</dbReference>
<organism evidence="1 2">
    <name type="scientific">Actinomadura rudentiformis</name>
    <dbReference type="NCBI Taxonomy" id="359158"/>
    <lineage>
        <taxon>Bacteria</taxon>
        <taxon>Bacillati</taxon>
        <taxon>Actinomycetota</taxon>
        <taxon>Actinomycetes</taxon>
        <taxon>Streptosporangiales</taxon>
        <taxon>Thermomonosporaceae</taxon>
        <taxon>Actinomadura</taxon>
    </lineage>
</organism>